<dbReference type="Pfam" id="PF01694">
    <property type="entry name" value="Rhomboid"/>
    <property type="match status" value="1"/>
</dbReference>
<keyword evidence="10" id="KW-0645">Protease</keyword>
<dbReference type="Gene3D" id="1.25.40.10">
    <property type="entry name" value="Tetratricopeptide repeat domain"/>
    <property type="match status" value="1"/>
</dbReference>
<feature type="transmembrane region" description="Helical" evidence="8">
    <location>
        <begin position="309"/>
        <end position="327"/>
    </location>
</feature>
<organism evidence="10 11">
    <name type="scientific">Nosocomiicoccus massiliensis</name>
    <dbReference type="NCBI Taxonomy" id="1232430"/>
    <lineage>
        <taxon>Bacteria</taxon>
        <taxon>Bacillati</taxon>
        <taxon>Bacillota</taxon>
        <taxon>Bacilli</taxon>
        <taxon>Bacillales</taxon>
        <taxon>Staphylococcaceae</taxon>
        <taxon>Nosocomiicoccus</taxon>
    </lineage>
</organism>
<dbReference type="EC" id="3.4.21.105" evidence="10"/>
<dbReference type="PANTHER" id="PTHR43731:SF14">
    <property type="entry name" value="PRESENILIN-ASSOCIATED RHOMBOID-LIKE PROTEIN, MITOCHONDRIAL"/>
    <property type="match status" value="1"/>
</dbReference>
<dbReference type="InterPro" id="IPR050925">
    <property type="entry name" value="Rhomboid_protease_S54"/>
</dbReference>
<dbReference type="KEGG" id="nmy:CJ229_001630"/>
<comment type="similarity">
    <text evidence="2">Belongs to the peptidase S54 family.</text>
</comment>
<keyword evidence="11" id="KW-1185">Reference proteome</keyword>
<sequence>MINKWQAAYEIVRYTKYVFSRYDEVADTIWLKNRKNRSLMILVDGQFEDEEIETTTKILYDNKANIDAAVDFNVSKIYVHYIDCEPFKRQFKSKALKVIHTGTDSIANVILNPFYKIDTKYKKSKPLDWYKKRVLSSNPLETYLIKFTPMTLILIMINTLIFLTNLFYIHIRDSVHITNNLGLTHHGVNQDTEFYRLISSAFLHADVEHFLFNIFAIYVLGKFVESIYGSTKMLITYVLTAIVANIVSLVFITNALSLGASGATYGMMGLLVIHLLVYKKVQKKLIFQVLVAFVVIGILTSFFSNINHYAHAGGFIYGLILGVIYNFKKVDFKIAIGAFILMIVLPVSMWMIQRDHVSYQPYDEEALRYFYEKDYTHALEKVNETFKYGNETSMSYYILGKLYEVAGDDAAAEENFNVAFELDPKNEYVLKRKLLELRKNQDFEAMAKLSEDVNVNKVKDEELSVILEELSFRGY</sequence>
<evidence type="ECO:0000256" key="7">
    <source>
        <dbReference type="PROSITE-ProRule" id="PRU00339"/>
    </source>
</evidence>
<comment type="subcellular location">
    <subcellularLocation>
        <location evidence="1">Membrane</location>
        <topology evidence="1">Multi-pass membrane protein</topology>
    </subcellularLocation>
</comment>
<accession>A0AAF1BVL9</accession>
<evidence type="ECO:0000259" key="9">
    <source>
        <dbReference type="Pfam" id="PF01694"/>
    </source>
</evidence>
<proteinExistence type="inferred from homology"/>
<feature type="transmembrane region" description="Helical" evidence="8">
    <location>
        <begin position="334"/>
        <end position="352"/>
    </location>
</feature>
<keyword evidence="4 10" id="KW-0378">Hydrolase</keyword>
<reference evidence="11" key="1">
    <citation type="submission" date="2017-09" db="EMBL/GenBank/DDBJ databases">
        <title>Bacterial strain isolated from the female urinary microbiota.</title>
        <authorList>
            <person name="Thomas-White K."/>
            <person name="Kumar N."/>
            <person name="Forster S."/>
            <person name="Putonti C."/>
            <person name="Lawley T."/>
            <person name="Wolfe A.J."/>
        </authorList>
    </citation>
    <scope>NUCLEOTIDE SEQUENCE [LARGE SCALE GENOMIC DNA]</scope>
    <source>
        <strain evidence="11">UMB0959</strain>
    </source>
</reference>
<evidence type="ECO:0000256" key="8">
    <source>
        <dbReference type="SAM" id="Phobius"/>
    </source>
</evidence>
<feature type="transmembrane region" description="Helical" evidence="8">
    <location>
        <begin position="152"/>
        <end position="171"/>
    </location>
</feature>
<evidence type="ECO:0000256" key="2">
    <source>
        <dbReference type="ARBA" id="ARBA00009045"/>
    </source>
</evidence>
<dbReference type="GO" id="GO:0016020">
    <property type="term" value="C:membrane"/>
    <property type="evidence" value="ECO:0007669"/>
    <property type="project" value="UniProtKB-SubCell"/>
</dbReference>
<dbReference type="RefSeq" id="WP_070456454.1">
    <property type="nucleotide sequence ID" value="NZ_CP136964.1"/>
</dbReference>
<dbReference type="GO" id="GO:0004252">
    <property type="term" value="F:serine-type endopeptidase activity"/>
    <property type="evidence" value="ECO:0007669"/>
    <property type="project" value="InterPro"/>
</dbReference>
<dbReference type="InterPro" id="IPR022764">
    <property type="entry name" value="Peptidase_S54_rhomboid_dom"/>
</dbReference>
<dbReference type="PROSITE" id="PS50005">
    <property type="entry name" value="TPR"/>
    <property type="match status" value="1"/>
</dbReference>
<keyword evidence="5 8" id="KW-1133">Transmembrane helix</keyword>
<feature type="transmembrane region" description="Helical" evidence="8">
    <location>
        <begin position="233"/>
        <end position="252"/>
    </location>
</feature>
<dbReference type="PANTHER" id="PTHR43731">
    <property type="entry name" value="RHOMBOID PROTEASE"/>
    <property type="match status" value="1"/>
</dbReference>
<dbReference type="GO" id="GO:0006508">
    <property type="term" value="P:proteolysis"/>
    <property type="evidence" value="ECO:0007669"/>
    <property type="project" value="UniProtKB-KW"/>
</dbReference>
<name>A0AAF1BVL9_9STAP</name>
<dbReference type="SUPFAM" id="SSF48452">
    <property type="entry name" value="TPR-like"/>
    <property type="match status" value="1"/>
</dbReference>
<feature type="transmembrane region" description="Helical" evidence="8">
    <location>
        <begin position="285"/>
        <end position="303"/>
    </location>
</feature>
<dbReference type="Proteomes" id="UP000243626">
    <property type="component" value="Chromosome"/>
</dbReference>
<evidence type="ECO:0000313" key="11">
    <source>
        <dbReference type="Proteomes" id="UP000243626"/>
    </source>
</evidence>
<feature type="domain" description="Peptidase S54 rhomboid" evidence="9">
    <location>
        <begin position="192"/>
        <end position="325"/>
    </location>
</feature>
<evidence type="ECO:0000313" key="10">
    <source>
        <dbReference type="EMBL" id="WOS96471.1"/>
    </source>
</evidence>
<feature type="transmembrane region" description="Helical" evidence="8">
    <location>
        <begin position="258"/>
        <end position="278"/>
    </location>
</feature>
<dbReference type="InterPro" id="IPR011990">
    <property type="entry name" value="TPR-like_helical_dom_sf"/>
</dbReference>
<gene>
    <name evidence="10" type="ORF">CJ229_001630</name>
</gene>
<keyword evidence="7" id="KW-0802">TPR repeat</keyword>
<evidence type="ECO:0000256" key="5">
    <source>
        <dbReference type="ARBA" id="ARBA00022989"/>
    </source>
</evidence>
<keyword evidence="6 8" id="KW-0472">Membrane</keyword>
<keyword evidence="3 8" id="KW-0812">Transmembrane</keyword>
<evidence type="ECO:0000256" key="6">
    <source>
        <dbReference type="ARBA" id="ARBA00023136"/>
    </source>
</evidence>
<dbReference type="InterPro" id="IPR035952">
    <property type="entry name" value="Rhomboid-like_sf"/>
</dbReference>
<evidence type="ECO:0000256" key="1">
    <source>
        <dbReference type="ARBA" id="ARBA00004141"/>
    </source>
</evidence>
<protein>
    <submittedName>
        <fullName evidence="10">Rhomboid family intramembrane serine protease</fullName>
        <ecNumber evidence="10">3.4.21.105</ecNumber>
    </submittedName>
</protein>
<dbReference type="AlphaFoldDB" id="A0AAF1BVL9"/>
<reference evidence="10 11" key="2">
    <citation type="submission" date="2023-10" db="EMBL/GenBank/DDBJ databases">
        <authorList>
            <person name="Choi B."/>
        </authorList>
    </citation>
    <scope>NUCLEOTIDE SEQUENCE [LARGE SCALE GENOMIC DNA]</scope>
    <source>
        <strain evidence="10 11">UMB0959</strain>
    </source>
</reference>
<evidence type="ECO:0000256" key="3">
    <source>
        <dbReference type="ARBA" id="ARBA00022692"/>
    </source>
</evidence>
<dbReference type="SUPFAM" id="SSF144091">
    <property type="entry name" value="Rhomboid-like"/>
    <property type="match status" value="1"/>
</dbReference>
<evidence type="ECO:0000256" key="4">
    <source>
        <dbReference type="ARBA" id="ARBA00022801"/>
    </source>
</evidence>
<dbReference type="Gene3D" id="1.20.1540.10">
    <property type="entry name" value="Rhomboid-like"/>
    <property type="match status" value="1"/>
</dbReference>
<dbReference type="InterPro" id="IPR019734">
    <property type="entry name" value="TPR_rpt"/>
</dbReference>
<feature type="repeat" description="TPR" evidence="7">
    <location>
        <begin position="393"/>
        <end position="426"/>
    </location>
</feature>
<dbReference type="EMBL" id="CP136964">
    <property type="protein sequence ID" value="WOS96471.1"/>
    <property type="molecule type" value="Genomic_DNA"/>
</dbReference>